<reference evidence="1" key="1">
    <citation type="journal article" date="2015" name="PeerJ">
        <title>First genomic representation of candidate bacterial phylum KSB3 points to enhanced environmental sensing as a trigger of wastewater bulking.</title>
        <authorList>
            <person name="Sekiguchi Y."/>
            <person name="Ohashi A."/>
            <person name="Parks D.H."/>
            <person name="Yamauchi T."/>
            <person name="Tyson G.W."/>
            <person name="Hugenholtz P."/>
        </authorList>
    </citation>
    <scope>NUCLEOTIDE SEQUENCE [LARGE SCALE GENOMIC DNA]</scope>
</reference>
<gene>
    <name evidence="1" type="ORF">U27_03448</name>
</gene>
<name>A0A081BVY1_VECG1</name>
<proteinExistence type="predicted"/>
<accession>A0A081BVY1</accession>
<organism evidence="1">
    <name type="scientific">Vecturithrix granuli</name>
    <dbReference type="NCBI Taxonomy" id="1499967"/>
    <lineage>
        <taxon>Bacteria</taxon>
        <taxon>Candidatus Moduliflexota</taxon>
        <taxon>Candidatus Vecturitrichia</taxon>
        <taxon>Candidatus Vecturitrichales</taxon>
        <taxon>Candidatus Vecturitrichaceae</taxon>
        <taxon>Candidatus Vecturithrix</taxon>
    </lineage>
</organism>
<dbReference type="EMBL" id="DF820464">
    <property type="protein sequence ID" value="GAK56486.1"/>
    <property type="molecule type" value="Genomic_DNA"/>
</dbReference>
<evidence type="ECO:0000313" key="2">
    <source>
        <dbReference type="Proteomes" id="UP000030661"/>
    </source>
</evidence>
<keyword evidence="2" id="KW-1185">Reference proteome</keyword>
<dbReference type="STRING" id="1499967.U27_03448"/>
<dbReference type="HOGENOM" id="CLU_1559935_0_0_0"/>
<dbReference type="Proteomes" id="UP000030661">
    <property type="component" value="Unassembled WGS sequence"/>
</dbReference>
<dbReference type="AlphaFoldDB" id="A0A081BVY1"/>
<protein>
    <submittedName>
        <fullName evidence="1">Uncharacterized protein</fullName>
    </submittedName>
</protein>
<sequence length="171" mass="18903">MNIRKRWRRWSGLLGGILLLAVLWGCHSSSSSTQSQSCLQPGRYRYYKMTDLSLSSSALCRFPNGAQTFIEQGVTNIVASEQGYTFVAGEEGRWAFTLTCREGTKLADVSIVLDNKCPSTFTLLTDATSTAEMDAPAWGAGSIYIYEYVLLWTCGGEKTCLARESWGLIPE</sequence>
<evidence type="ECO:0000313" key="1">
    <source>
        <dbReference type="EMBL" id="GAK56486.1"/>
    </source>
</evidence>